<dbReference type="InterPro" id="IPR002347">
    <property type="entry name" value="SDR_fam"/>
</dbReference>
<accession>R2T2L4</accession>
<proteinExistence type="inferred from homology"/>
<name>R2T2L4_9ENTE</name>
<reference evidence="4 5" key="1">
    <citation type="submission" date="2013-02" db="EMBL/GenBank/DDBJ databases">
        <title>The Genome Sequence of Enterococcus pallens BAA-351.</title>
        <authorList>
            <consortium name="The Broad Institute Genome Sequencing Platform"/>
            <consortium name="The Broad Institute Genome Sequencing Center for Infectious Disease"/>
            <person name="Earl A.M."/>
            <person name="Gilmore M.S."/>
            <person name="Lebreton F."/>
            <person name="Walker B."/>
            <person name="Young S.K."/>
            <person name="Zeng Q."/>
            <person name="Gargeya S."/>
            <person name="Fitzgerald M."/>
            <person name="Haas B."/>
            <person name="Abouelleil A."/>
            <person name="Alvarado L."/>
            <person name="Arachchi H.M."/>
            <person name="Berlin A.M."/>
            <person name="Chapman S.B."/>
            <person name="Dewar J."/>
            <person name="Goldberg J."/>
            <person name="Griggs A."/>
            <person name="Gujja S."/>
            <person name="Hansen M."/>
            <person name="Howarth C."/>
            <person name="Imamovic A."/>
            <person name="Larimer J."/>
            <person name="McCowan C."/>
            <person name="Murphy C."/>
            <person name="Neiman D."/>
            <person name="Pearson M."/>
            <person name="Priest M."/>
            <person name="Roberts A."/>
            <person name="Saif S."/>
            <person name="Shea T."/>
            <person name="Sisk P."/>
            <person name="Sykes S."/>
            <person name="Wortman J."/>
            <person name="Nusbaum C."/>
            <person name="Birren B."/>
        </authorList>
    </citation>
    <scope>NUCLEOTIDE SEQUENCE [LARGE SCALE GENOMIC DNA]</scope>
    <source>
        <strain evidence="4 5">ATCC BAA-351</strain>
    </source>
</reference>
<dbReference type="Gene3D" id="3.40.50.720">
    <property type="entry name" value="NAD(P)-binding Rossmann-like Domain"/>
    <property type="match status" value="1"/>
</dbReference>
<dbReference type="PANTHER" id="PTHR44196">
    <property type="entry name" value="DEHYDROGENASE/REDUCTASE SDR FAMILY MEMBER 7B"/>
    <property type="match status" value="1"/>
</dbReference>
<sequence length="256" mass="28420">MQNVLITGGTSGIGYNLAKEFARRGFDLILVSSNQENLSTAQQQLATSFNCKVITIQQDLSQIGSAKRLVKVLKENKLKVNILINNAGFGLVDRTEQIDYLEDEKLMILNTISLVQLCKLLLPEMYQNKSGKILNVASTGAFQPGPYTSTYFASKAFVLSYSKAIRIEARKRGVQVCTLCPGPTRTNFFFRERTETPSNSMSAEAVAQIAVQGLMKNKNVIVPGKLNRIMQLATEAIKTKFVANMKRNEVIKRSTE</sequence>
<dbReference type="SUPFAM" id="SSF51735">
    <property type="entry name" value="NAD(P)-binding Rossmann-fold domains"/>
    <property type="match status" value="1"/>
</dbReference>
<dbReference type="Pfam" id="PF00106">
    <property type="entry name" value="adh_short"/>
    <property type="match status" value="1"/>
</dbReference>
<dbReference type="EMBL" id="AJAQ01000015">
    <property type="protein sequence ID" value="EOH94454.1"/>
    <property type="molecule type" value="Genomic_DNA"/>
</dbReference>
<dbReference type="PRINTS" id="PR00081">
    <property type="entry name" value="GDHRDH"/>
</dbReference>
<dbReference type="RefSeq" id="WP_010757180.1">
    <property type="nucleotide sequence ID" value="NZ_ASWD01000001.1"/>
</dbReference>
<dbReference type="eggNOG" id="COG0300">
    <property type="taxonomic scope" value="Bacteria"/>
</dbReference>
<dbReference type="STRING" id="160454.RV10_GL001749"/>
<gene>
    <name evidence="4" type="ORF">UAU_02189</name>
</gene>
<evidence type="ECO:0000256" key="1">
    <source>
        <dbReference type="ARBA" id="ARBA00006484"/>
    </source>
</evidence>
<evidence type="ECO:0008006" key="6">
    <source>
        <dbReference type="Google" id="ProtNLM"/>
    </source>
</evidence>
<evidence type="ECO:0000313" key="4">
    <source>
        <dbReference type="EMBL" id="EOH94454.1"/>
    </source>
</evidence>
<keyword evidence="5" id="KW-1185">Reference proteome</keyword>
<comment type="similarity">
    <text evidence="1 3">Belongs to the short-chain dehydrogenases/reductases (SDR) family.</text>
</comment>
<dbReference type="Proteomes" id="UP000013782">
    <property type="component" value="Unassembled WGS sequence"/>
</dbReference>
<dbReference type="GO" id="GO:0016491">
    <property type="term" value="F:oxidoreductase activity"/>
    <property type="evidence" value="ECO:0007669"/>
    <property type="project" value="UniProtKB-KW"/>
</dbReference>
<dbReference type="HOGENOM" id="CLU_010194_2_1_9"/>
<dbReference type="GO" id="GO:0016020">
    <property type="term" value="C:membrane"/>
    <property type="evidence" value="ECO:0007669"/>
    <property type="project" value="TreeGrafter"/>
</dbReference>
<evidence type="ECO:0000256" key="3">
    <source>
        <dbReference type="RuleBase" id="RU000363"/>
    </source>
</evidence>
<comment type="caution">
    <text evidence="4">The sequence shown here is derived from an EMBL/GenBank/DDBJ whole genome shotgun (WGS) entry which is preliminary data.</text>
</comment>
<dbReference type="AlphaFoldDB" id="R2T2L4"/>
<dbReference type="PRINTS" id="PR00080">
    <property type="entry name" value="SDRFAMILY"/>
</dbReference>
<dbReference type="PIRSF" id="PIRSF000126">
    <property type="entry name" value="11-beta-HSD1"/>
    <property type="match status" value="1"/>
</dbReference>
<dbReference type="PATRIC" id="fig|1158607.3.peg.2161"/>
<dbReference type="PANTHER" id="PTHR44196:SF2">
    <property type="entry name" value="SHORT-CHAIN DEHYDROGENASE-RELATED"/>
    <property type="match status" value="1"/>
</dbReference>
<evidence type="ECO:0000313" key="5">
    <source>
        <dbReference type="Proteomes" id="UP000013782"/>
    </source>
</evidence>
<dbReference type="CDD" id="cd05233">
    <property type="entry name" value="SDR_c"/>
    <property type="match status" value="1"/>
</dbReference>
<evidence type="ECO:0000256" key="2">
    <source>
        <dbReference type="ARBA" id="ARBA00023002"/>
    </source>
</evidence>
<organism evidence="4 5">
    <name type="scientific">Enterococcus pallens ATCC BAA-351</name>
    <dbReference type="NCBI Taxonomy" id="1158607"/>
    <lineage>
        <taxon>Bacteria</taxon>
        <taxon>Bacillati</taxon>
        <taxon>Bacillota</taxon>
        <taxon>Bacilli</taxon>
        <taxon>Lactobacillales</taxon>
        <taxon>Enterococcaceae</taxon>
        <taxon>Enterococcus</taxon>
    </lineage>
</organism>
<dbReference type="OrthoDB" id="9803333at2"/>
<keyword evidence="2" id="KW-0560">Oxidoreductase</keyword>
<protein>
    <recommendedName>
        <fullName evidence="6">Short chain dehydrogenase/reductase family oxidoreductase</fullName>
    </recommendedName>
</protein>
<dbReference type="InterPro" id="IPR036291">
    <property type="entry name" value="NAD(P)-bd_dom_sf"/>
</dbReference>